<dbReference type="InterPro" id="IPR027417">
    <property type="entry name" value="P-loop_NTPase"/>
</dbReference>
<accession>A0A1G9GXC5</accession>
<dbReference type="OrthoDB" id="5413799at2"/>
<gene>
    <name evidence="1" type="ORF">SAMN05216257_10951</name>
</gene>
<dbReference type="RefSeq" id="WP_092501230.1">
    <property type="nucleotide sequence ID" value="NZ_FNFV01000009.1"/>
</dbReference>
<dbReference type="Proteomes" id="UP000199328">
    <property type="component" value="Unassembled WGS sequence"/>
</dbReference>
<dbReference type="SUPFAM" id="SSF52540">
    <property type="entry name" value="P-loop containing nucleoside triphosphate hydrolases"/>
    <property type="match status" value="1"/>
</dbReference>
<dbReference type="Pfam" id="PF13479">
    <property type="entry name" value="AAA_24"/>
    <property type="match status" value="1"/>
</dbReference>
<evidence type="ECO:0000313" key="2">
    <source>
        <dbReference type="Proteomes" id="UP000199328"/>
    </source>
</evidence>
<dbReference type="AlphaFoldDB" id="A0A1G9GXC5"/>
<keyword evidence="2" id="KW-1185">Reference proteome</keyword>
<sequence length="262" mass="28588">MAISLASLQTSSVLRPPRVLIHGVAGIGKSTFAASADAPVFVLTEDGLGKLQVPHFPLATSYAEVAEALDALLEEDHSYSTVVVDSVDWLEPLIWAEACRRNGWQSIESPGFGKGYAEALTIWREYIDRLNALRDRNGMAVIQIAHTDVRRFDSPEHEPYDRYVIKLQARASALLQEHSDVVLFANYRISVSKSDVGFNKKVTRALGSGARVMHTEERPAFLAKNRYGLPETLPLEWSAFVAAMEGGSAEASPPAPAAPATE</sequence>
<proteinExistence type="predicted"/>
<organism evidence="1 2">
    <name type="scientific">Meinhardsimonia xiamenensis</name>
    <dbReference type="NCBI Taxonomy" id="990712"/>
    <lineage>
        <taxon>Bacteria</taxon>
        <taxon>Pseudomonadati</taxon>
        <taxon>Pseudomonadota</taxon>
        <taxon>Alphaproteobacteria</taxon>
        <taxon>Rhodobacterales</taxon>
        <taxon>Paracoccaceae</taxon>
        <taxon>Meinhardsimonia</taxon>
    </lineage>
</organism>
<dbReference type="STRING" id="990712.SAMN05216257_10951"/>
<reference evidence="2" key="1">
    <citation type="submission" date="2016-10" db="EMBL/GenBank/DDBJ databases">
        <authorList>
            <person name="Varghese N."/>
            <person name="Submissions S."/>
        </authorList>
    </citation>
    <scope>NUCLEOTIDE SEQUENCE [LARGE SCALE GENOMIC DNA]</scope>
    <source>
        <strain evidence="2">CGMCC 1.10789</strain>
    </source>
</reference>
<dbReference type="EMBL" id="FNFV01000009">
    <property type="protein sequence ID" value="SDL05235.1"/>
    <property type="molecule type" value="Genomic_DNA"/>
</dbReference>
<protein>
    <submittedName>
        <fullName evidence="1">AAA domain-containing protein</fullName>
    </submittedName>
</protein>
<name>A0A1G9GXC5_9RHOB</name>
<evidence type="ECO:0000313" key="1">
    <source>
        <dbReference type="EMBL" id="SDL05235.1"/>
    </source>
</evidence>